<dbReference type="RefSeq" id="WP_224035498.1">
    <property type="nucleotide sequence ID" value="NZ_AP024849.1"/>
</dbReference>
<dbReference type="Gene3D" id="1.10.10.10">
    <property type="entry name" value="Winged helix-like DNA-binding domain superfamily/Winged helix DNA-binding domain"/>
    <property type="match status" value="1"/>
</dbReference>
<dbReference type="Pfam" id="PF08281">
    <property type="entry name" value="Sigma70_r4_2"/>
    <property type="match status" value="1"/>
</dbReference>
<organism evidence="2 3">
    <name type="scientific">Clostridium gelidum</name>
    <dbReference type="NCBI Taxonomy" id="704125"/>
    <lineage>
        <taxon>Bacteria</taxon>
        <taxon>Bacillati</taxon>
        <taxon>Bacillota</taxon>
        <taxon>Clostridia</taxon>
        <taxon>Eubacteriales</taxon>
        <taxon>Clostridiaceae</taxon>
        <taxon>Clostridium</taxon>
    </lineage>
</organism>
<accession>A0ABN6J4S8</accession>
<reference evidence="3" key="1">
    <citation type="submission" date="2021-07" db="EMBL/GenBank/DDBJ databases">
        <title>Complete genome sequencing of a Clostridium isolate.</title>
        <authorList>
            <person name="Ueki A."/>
            <person name="Tonouchi A."/>
        </authorList>
    </citation>
    <scope>NUCLEOTIDE SEQUENCE [LARGE SCALE GENOMIC DNA]</scope>
    <source>
        <strain evidence="3">C5S11</strain>
    </source>
</reference>
<proteinExistence type="predicted"/>
<dbReference type="SUPFAM" id="SSF88659">
    <property type="entry name" value="Sigma3 and sigma4 domains of RNA polymerase sigma factors"/>
    <property type="match status" value="1"/>
</dbReference>
<feature type="domain" description="RNA polymerase sigma factor 70 region 4 type 2" evidence="1">
    <location>
        <begin position="39"/>
        <end position="82"/>
    </location>
</feature>
<gene>
    <name evidence="2" type="ORF">psyc5s11_53760</name>
</gene>
<sequence>MYLYKKELIRTTKELLKNIQVLKEDPALDIEKKFGLKHLSAALKKLPVADKQLIGYRYFENKTYPEIAKLLFMDITTVRRKLDNITLEVGRKVYGMEKEFWDAIHGESHYKHLEEMFYNRIVREVKRNVSQKFPYLELKL</sequence>
<dbReference type="Proteomes" id="UP000824633">
    <property type="component" value="Chromosome"/>
</dbReference>
<dbReference type="InterPro" id="IPR036388">
    <property type="entry name" value="WH-like_DNA-bd_sf"/>
</dbReference>
<name>A0ABN6J4S8_9CLOT</name>
<dbReference type="EMBL" id="AP024849">
    <property type="protein sequence ID" value="BCZ49309.1"/>
    <property type="molecule type" value="Genomic_DNA"/>
</dbReference>
<dbReference type="InterPro" id="IPR013249">
    <property type="entry name" value="RNA_pol_sigma70_r4_t2"/>
</dbReference>
<evidence type="ECO:0000259" key="1">
    <source>
        <dbReference type="Pfam" id="PF08281"/>
    </source>
</evidence>
<protein>
    <recommendedName>
        <fullName evidence="1">RNA polymerase sigma factor 70 region 4 type 2 domain-containing protein</fullName>
    </recommendedName>
</protein>
<dbReference type="InterPro" id="IPR013324">
    <property type="entry name" value="RNA_pol_sigma_r3/r4-like"/>
</dbReference>
<keyword evidence="3" id="KW-1185">Reference proteome</keyword>
<evidence type="ECO:0000313" key="2">
    <source>
        <dbReference type="EMBL" id="BCZ49309.1"/>
    </source>
</evidence>
<evidence type="ECO:0000313" key="3">
    <source>
        <dbReference type="Proteomes" id="UP000824633"/>
    </source>
</evidence>